<reference evidence="2" key="1">
    <citation type="journal article" date="2005" name="Nature">
        <title>The map-based sequence of the rice genome.</title>
        <authorList>
            <consortium name="International rice genome sequencing project (IRGSP)"/>
            <person name="Matsumoto T."/>
            <person name="Wu J."/>
            <person name="Kanamori H."/>
            <person name="Katayose Y."/>
            <person name="Fujisawa M."/>
            <person name="Namiki N."/>
            <person name="Mizuno H."/>
            <person name="Yamamoto K."/>
            <person name="Antonio B.A."/>
            <person name="Baba T."/>
            <person name="Sakata K."/>
            <person name="Nagamura Y."/>
            <person name="Aoki H."/>
            <person name="Arikawa K."/>
            <person name="Arita K."/>
            <person name="Bito T."/>
            <person name="Chiden Y."/>
            <person name="Fujitsuka N."/>
            <person name="Fukunaka R."/>
            <person name="Hamada M."/>
            <person name="Harada C."/>
            <person name="Hayashi A."/>
            <person name="Hijishita S."/>
            <person name="Honda M."/>
            <person name="Hosokawa S."/>
            <person name="Ichikawa Y."/>
            <person name="Idonuma A."/>
            <person name="Iijima M."/>
            <person name="Ikeda M."/>
            <person name="Ikeno M."/>
            <person name="Ito K."/>
            <person name="Ito S."/>
            <person name="Ito T."/>
            <person name="Ito Y."/>
            <person name="Ito Y."/>
            <person name="Iwabuchi A."/>
            <person name="Kamiya K."/>
            <person name="Karasawa W."/>
            <person name="Kurita K."/>
            <person name="Katagiri S."/>
            <person name="Kikuta A."/>
            <person name="Kobayashi H."/>
            <person name="Kobayashi N."/>
            <person name="Machita K."/>
            <person name="Maehara T."/>
            <person name="Masukawa M."/>
            <person name="Mizubayashi T."/>
            <person name="Mukai Y."/>
            <person name="Nagasaki H."/>
            <person name="Nagata Y."/>
            <person name="Naito S."/>
            <person name="Nakashima M."/>
            <person name="Nakama Y."/>
            <person name="Nakamichi Y."/>
            <person name="Nakamura M."/>
            <person name="Meguro A."/>
            <person name="Negishi M."/>
            <person name="Ohta I."/>
            <person name="Ohta T."/>
            <person name="Okamoto M."/>
            <person name="Ono N."/>
            <person name="Saji S."/>
            <person name="Sakaguchi M."/>
            <person name="Sakai K."/>
            <person name="Shibata M."/>
            <person name="Shimokawa T."/>
            <person name="Song J."/>
            <person name="Takazaki Y."/>
            <person name="Terasawa K."/>
            <person name="Tsugane M."/>
            <person name="Tsuji K."/>
            <person name="Ueda S."/>
            <person name="Waki K."/>
            <person name="Yamagata H."/>
            <person name="Yamamoto M."/>
            <person name="Yamamoto S."/>
            <person name="Yamane H."/>
            <person name="Yoshiki S."/>
            <person name="Yoshihara R."/>
            <person name="Yukawa K."/>
            <person name="Zhong H."/>
            <person name="Yano M."/>
            <person name="Yuan Q."/>
            <person name="Ouyang S."/>
            <person name="Liu J."/>
            <person name="Jones K.M."/>
            <person name="Gansberger K."/>
            <person name="Moffat K."/>
            <person name="Hill J."/>
            <person name="Bera J."/>
            <person name="Fadrosh D."/>
            <person name="Jin S."/>
            <person name="Johri S."/>
            <person name="Kim M."/>
            <person name="Overton L."/>
            <person name="Reardon M."/>
            <person name="Tsitrin T."/>
            <person name="Vuong H."/>
            <person name="Weaver B."/>
            <person name="Ciecko A."/>
            <person name="Tallon L."/>
            <person name="Jackson J."/>
            <person name="Pai G."/>
            <person name="Aken S.V."/>
            <person name="Utterback T."/>
            <person name="Reidmuller S."/>
            <person name="Feldblyum T."/>
            <person name="Hsiao J."/>
            <person name="Zismann V."/>
            <person name="Iobst S."/>
            <person name="de Vazeille A.R."/>
            <person name="Buell C.R."/>
            <person name="Ying K."/>
            <person name="Li Y."/>
            <person name="Lu T."/>
            <person name="Huang Y."/>
            <person name="Zhao Q."/>
            <person name="Feng Q."/>
            <person name="Zhang L."/>
            <person name="Zhu J."/>
            <person name="Weng Q."/>
            <person name="Mu J."/>
            <person name="Lu Y."/>
            <person name="Fan D."/>
            <person name="Liu Y."/>
            <person name="Guan J."/>
            <person name="Zhang Y."/>
            <person name="Yu S."/>
            <person name="Liu X."/>
            <person name="Zhang Y."/>
            <person name="Hong G."/>
            <person name="Han B."/>
            <person name="Choisne N."/>
            <person name="Demange N."/>
            <person name="Orjeda G."/>
            <person name="Samain S."/>
            <person name="Cattolico L."/>
            <person name="Pelletier E."/>
            <person name="Couloux A."/>
            <person name="Segurens B."/>
            <person name="Wincker P."/>
            <person name="D'Hont A."/>
            <person name="Scarpelli C."/>
            <person name="Weissenbach J."/>
            <person name="Salanoubat M."/>
            <person name="Quetier F."/>
            <person name="Yu Y."/>
            <person name="Kim H.R."/>
            <person name="Rambo T."/>
            <person name="Currie J."/>
            <person name="Collura K."/>
            <person name="Luo M."/>
            <person name="Yang T."/>
            <person name="Ammiraju J.S.S."/>
            <person name="Engler F."/>
            <person name="Soderlund C."/>
            <person name="Wing R.A."/>
            <person name="Palmer L.E."/>
            <person name="de la Bastide M."/>
            <person name="Spiegel L."/>
            <person name="Nascimento L."/>
            <person name="Zutavern T."/>
            <person name="O'Shaughnessy A."/>
            <person name="Dike S."/>
            <person name="Dedhia N."/>
            <person name="Preston R."/>
            <person name="Balija V."/>
            <person name="McCombie W.R."/>
            <person name="Chow T."/>
            <person name="Chen H."/>
            <person name="Chung M."/>
            <person name="Chen C."/>
            <person name="Shaw J."/>
            <person name="Wu H."/>
            <person name="Hsiao K."/>
            <person name="Chao Y."/>
            <person name="Chu M."/>
            <person name="Cheng C."/>
            <person name="Hour A."/>
            <person name="Lee P."/>
            <person name="Lin S."/>
            <person name="Lin Y."/>
            <person name="Liou J."/>
            <person name="Liu S."/>
            <person name="Hsing Y."/>
            <person name="Raghuvanshi S."/>
            <person name="Mohanty A."/>
            <person name="Bharti A.K."/>
            <person name="Gaur A."/>
            <person name="Gupta V."/>
            <person name="Kumar D."/>
            <person name="Ravi V."/>
            <person name="Vij S."/>
            <person name="Kapur A."/>
            <person name="Khurana P."/>
            <person name="Khurana P."/>
            <person name="Khurana J.P."/>
            <person name="Tyagi A.K."/>
            <person name="Gaikwad K."/>
            <person name="Singh A."/>
            <person name="Dalal V."/>
            <person name="Srivastava S."/>
            <person name="Dixit A."/>
            <person name="Pal A.K."/>
            <person name="Ghazi I.A."/>
            <person name="Yadav M."/>
            <person name="Pandit A."/>
            <person name="Bhargava A."/>
            <person name="Sureshbabu K."/>
            <person name="Batra K."/>
            <person name="Sharma T.R."/>
            <person name="Mohapatra T."/>
            <person name="Singh N.K."/>
            <person name="Messing J."/>
            <person name="Nelson A.B."/>
            <person name="Fuks G."/>
            <person name="Kavchok S."/>
            <person name="Keizer G."/>
            <person name="Linton E."/>
            <person name="Llaca V."/>
            <person name="Song R."/>
            <person name="Tanyolac B."/>
            <person name="Young S."/>
            <person name="Ho-Il K."/>
            <person name="Hahn J.H."/>
            <person name="Sangsakoo G."/>
            <person name="Vanavichit A."/>
            <person name="de Mattos Luiz.A.T."/>
            <person name="Zimmer P.D."/>
            <person name="Malone G."/>
            <person name="Dellagostin O."/>
            <person name="de Oliveira A.C."/>
            <person name="Bevan M."/>
            <person name="Bancroft I."/>
            <person name="Minx P."/>
            <person name="Cordum H."/>
            <person name="Wilson R."/>
            <person name="Cheng Z."/>
            <person name="Jin W."/>
            <person name="Jiang J."/>
            <person name="Leong S.A."/>
            <person name="Iwama H."/>
            <person name="Gojobori T."/>
            <person name="Itoh T."/>
            <person name="Niimura Y."/>
            <person name="Fujii Y."/>
            <person name="Habara T."/>
            <person name="Sakai H."/>
            <person name="Sato Y."/>
            <person name="Wilson G."/>
            <person name="Kumar K."/>
            <person name="McCouch S."/>
            <person name="Juretic N."/>
            <person name="Hoen D."/>
            <person name="Wright S."/>
            <person name="Bruskiewich R."/>
            <person name="Bureau T."/>
            <person name="Miyao A."/>
            <person name="Hirochika H."/>
            <person name="Nishikawa T."/>
            <person name="Kadowaki K."/>
            <person name="Sugiura M."/>
            <person name="Burr B."/>
            <person name="Sasaki T."/>
        </authorList>
    </citation>
    <scope>NUCLEOTIDE SEQUENCE [LARGE SCALE GENOMIC DNA]</scope>
    <source>
        <strain evidence="2">cv. Nipponbare</strain>
    </source>
</reference>
<accession>Q6L4I6</accession>
<dbReference type="Proteomes" id="UP000000763">
    <property type="component" value="Chromosome 5"/>
</dbReference>
<organism evidence="1 2">
    <name type="scientific">Oryza sativa subsp. japonica</name>
    <name type="common">Rice</name>
    <dbReference type="NCBI Taxonomy" id="39947"/>
    <lineage>
        <taxon>Eukaryota</taxon>
        <taxon>Viridiplantae</taxon>
        <taxon>Streptophyta</taxon>
        <taxon>Embryophyta</taxon>
        <taxon>Tracheophyta</taxon>
        <taxon>Spermatophyta</taxon>
        <taxon>Magnoliopsida</taxon>
        <taxon>Liliopsida</taxon>
        <taxon>Poales</taxon>
        <taxon>Poaceae</taxon>
        <taxon>BOP clade</taxon>
        <taxon>Oryzoideae</taxon>
        <taxon>Oryzeae</taxon>
        <taxon>Oryzinae</taxon>
        <taxon>Oryza</taxon>
        <taxon>Oryza sativa</taxon>
    </lineage>
</organism>
<sequence length="124" mass="13965">MPPCRRLRAPRRRLEAAAPRRVWCRASPPCAAAAAAAERLIRVRLLCELFGFYLNSNRIQIVPSHVIIEPEGVADPSEGQDPQDFEQGKSSLFFEHIDPNCEIILFTNKIACNDEHSTCDYAMP</sequence>
<protein>
    <submittedName>
        <fullName evidence="1">Uncharacterized protein</fullName>
    </submittedName>
</protein>
<reference evidence="2" key="2">
    <citation type="journal article" date="2008" name="Nucleic Acids Res.">
        <title>The rice annotation project database (RAP-DB): 2008 update.</title>
        <authorList>
            <consortium name="The rice annotation project (RAP)"/>
        </authorList>
    </citation>
    <scope>GENOME REANNOTATION</scope>
    <source>
        <strain evidence="2">cv. Nipponbare</strain>
    </source>
</reference>
<dbReference type="AlphaFoldDB" id="Q6L4I6"/>
<proteinExistence type="predicted"/>
<gene>
    <name evidence="1" type="ORF">OSJNBa0074P11.7</name>
</gene>
<dbReference type="EMBL" id="AC135914">
    <property type="protein sequence ID" value="AAT44231.1"/>
    <property type="molecule type" value="Genomic_DNA"/>
</dbReference>
<name>Q6L4I6_ORYSJ</name>
<evidence type="ECO:0000313" key="2">
    <source>
        <dbReference type="Proteomes" id="UP000000763"/>
    </source>
</evidence>
<evidence type="ECO:0000313" key="1">
    <source>
        <dbReference type="EMBL" id="AAT44231.1"/>
    </source>
</evidence>